<dbReference type="Proteomes" id="UP000794436">
    <property type="component" value="Unassembled WGS sequence"/>
</dbReference>
<dbReference type="SUPFAM" id="SSF74788">
    <property type="entry name" value="Cullin repeat-like"/>
    <property type="match status" value="1"/>
</dbReference>
<evidence type="ECO:0000313" key="4">
    <source>
        <dbReference type="Proteomes" id="UP000794436"/>
    </source>
</evidence>
<dbReference type="Pfam" id="PF00888">
    <property type="entry name" value="Cullin"/>
    <property type="match status" value="1"/>
</dbReference>
<reference evidence="3" key="1">
    <citation type="submission" date="2019-03" db="EMBL/GenBank/DDBJ databases">
        <title>Long read genome sequence of the mycoparasitic Pythium oligandrum ATCC 38472 isolated from sugarbeet rhizosphere.</title>
        <authorList>
            <person name="Gaulin E."/>
        </authorList>
    </citation>
    <scope>NUCLEOTIDE SEQUENCE</scope>
    <source>
        <strain evidence="3">ATCC 38472_TT</strain>
    </source>
</reference>
<dbReference type="PANTHER" id="PTHR11932">
    <property type="entry name" value="CULLIN"/>
    <property type="match status" value="1"/>
</dbReference>
<accession>A0A8K1C369</accession>
<keyword evidence="4" id="KW-1185">Reference proteome</keyword>
<protein>
    <recommendedName>
        <fullName evidence="2">Cullin N-terminal domain-containing protein</fullName>
    </recommendedName>
</protein>
<evidence type="ECO:0000259" key="2">
    <source>
        <dbReference type="Pfam" id="PF00888"/>
    </source>
</evidence>
<organism evidence="3 4">
    <name type="scientific">Pythium oligandrum</name>
    <name type="common">Mycoparasitic fungus</name>
    <dbReference type="NCBI Taxonomy" id="41045"/>
    <lineage>
        <taxon>Eukaryota</taxon>
        <taxon>Sar</taxon>
        <taxon>Stramenopiles</taxon>
        <taxon>Oomycota</taxon>
        <taxon>Peronosporomycetes</taxon>
        <taxon>Pythiales</taxon>
        <taxon>Pythiaceae</taxon>
        <taxon>Pythium</taxon>
    </lineage>
</organism>
<dbReference type="InterPro" id="IPR045093">
    <property type="entry name" value="Cullin"/>
</dbReference>
<dbReference type="InterPro" id="IPR016159">
    <property type="entry name" value="Cullin_repeat-like_dom_sf"/>
</dbReference>
<gene>
    <name evidence="3" type="ORF">Poli38472_010462</name>
</gene>
<dbReference type="EMBL" id="SPLM01000147">
    <property type="protein sequence ID" value="TMW55580.1"/>
    <property type="molecule type" value="Genomic_DNA"/>
</dbReference>
<evidence type="ECO:0000313" key="3">
    <source>
        <dbReference type="EMBL" id="TMW55580.1"/>
    </source>
</evidence>
<evidence type="ECO:0000256" key="1">
    <source>
        <dbReference type="ARBA" id="ARBA00006019"/>
    </source>
</evidence>
<dbReference type="OrthoDB" id="27073at2759"/>
<proteinExistence type="inferred from homology"/>
<dbReference type="GO" id="GO:0031625">
    <property type="term" value="F:ubiquitin protein ligase binding"/>
    <property type="evidence" value="ECO:0007669"/>
    <property type="project" value="InterPro"/>
</dbReference>
<dbReference type="InterPro" id="IPR001373">
    <property type="entry name" value="Cullin_N"/>
</dbReference>
<dbReference type="Gene3D" id="1.20.1310.10">
    <property type="entry name" value="Cullin Repeats"/>
    <property type="match status" value="1"/>
</dbReference>
<name>A0A8K1C369_PYTOL</name>
<comment type="similarity">
    <text evidence="1">Belongs to the cullin family.</text>
</comment>
<dbReference type="AlphaFoldDB" id="A0A8K1C369"/>
<feature type="domain" description="Cullin N-terminal" evidence="2">
    <location>
        <begin position="12"/>
        <end position="189"/>
    </location>
</feature>
<sequence length="195" mass="22323">MEKQSEDAHQKVAFREIFADGASRLTFKELYRNVYNLALHRHGGELYDSVLEEFMEQVESIVHVVSAVSEDHVLEALTQQWTSYQQALSMVRDVVAYMDRTYVKKSKGTKPGTYEAGVQLFRDTVVYDPSISERAQRLFAQYVDDQQGKHVDNEKLRAFSQVLVGHDVQHDKGYDACLAFTAPSLEDTQDTHQQT</sequence>
<dbReference type="GO" id="GO:0006511">
    <property type="term" value="P:ubiquitin-dependent protein catabolic process"/>
    <property type="evidence" value="ECO:0007669"/>
    <property type="project" value="InterPro"/>
</dbReference>
<comment type="caution">
    <text evidence="3">The sequence shown here is derived from an EMBL/GenBank/DDBJ whole genome shotgun (WGS) entry which is preliminary data.</text>
</comment>